<feature type="domain" description="Toprim" evidence="15">
    <location>
        <begin position="896"/>
        <end position="1010"/>
    </location>
</feature>
<evidence type="ECO:0000256" key="8">
    <source>
        <dbReference type="ARBA" id="ARBA00022840"/>
    </source>
</evidence>
<dbReference type="Gene3D" id="3.30.1490.30">
    <property type="match status" value="1"/>
</dbReference>
<protein>
    <recommendedName>
        <fullName evidence="5">DNA topoisomerase (ATP-hydrolyzing)</fullName>
        <ecNumber evidence="5">5.6.2.2</ecNumber>
    </recommendedName>
</protein>
<dbReference type="SMART" id="SM00434">
    <property type="entry name" value="TOP4c"/>
    <property type="match status" value="1"/>
</dbReference>
<dbReference type="GO" id="GO:0005634">
    <property type="term" value="C:nucleus"/>
    <property type="evidence" value="ECO:0007669"/>
    <property type="project" value="TreeGrafter"/>
</dbReference>
<dbReference type="InterPro" id="IPR013759">
    <property type="entry name" value="Topo_IIA_B_C"/>
</dbReference>
<evidence type="ECO:0000256" key="1">
    <source>
        <dbReference type="ARBA" id="ARBA00000185"/>
    </source>
</evidence>
<dbReference type="SUPFAM" id="SSF51294">
    <property type="entry name" value="Hedgehog/intein (Hint) domain"/>
    <property type="match status" value="1"/>
</dbReference>
<dbReference type="GO" id="GO:0005524">
    <property type="term" value="F:ATP binding"/>
    <property type="evidence" value="ECO:0007669"/>
    <property type="project" value="UniProtKB-KW"/>
</dbReference>
<dbReference type="Gene3D" id="2.170.16.10">
    <property type="entry name" value="Hedgehog/Intein (Hint) domain"/>
    <property type="match status" value="1"/>
</dbReference>
<dbReference type="InterPro" id="IPR013760">
    <property type="entry name" value="Topo_IIA-like_dom_sf"/>
</dbReference>
<dbReference type="EMBL" id="MN739160">
    <property type="protein sequence ID" value="QHS91400.1"/>
    <property type="molecule type" value="Genomic_DNA"/>
</dbReference>
<dbReference type="PANTHER" id="PTHR10169:SF38">
    <property type="entry name" value="DNA TOPOISOMERASE 2"/>
    <property type="match status" value="1"/>
</dbReference>
<dbReference type="InterPro" id="IPR006171">
    <property type="entry name" value="TOPRIM_dom"/>
</dbReference>
<evidence type="ECO:0000256" key="5">
    <source>
        <dbReference type="ARBA" id="ARBA00012895"/>
    </source>
</evidence>
<dbReference type="InterPro" id="IPR001154">
    <property type="entry name" value="TopoII_euk"/>
</dbReference>
<dbReference type="SUPFAM" id="SSF56719">
    <property type="entry name" value="Type II DNA topoisomerase"/>
    <property type="match status" value="1"/>
</dbReference>
<feature type="domain" description="DOD-type homing endonuclease" evidence="14">
    <location>
        <begin position="378"/>
        <end position="514"/>
    </location>
</feature>
<dbReference type="InterPro" id="IPR007868">
    <property type="entry name" value="Hom_end_hint"/>
</dbReference>
<dbReference type="InterPro" id="IPR020568">
    <property type="entry name" value="Ribosomal_Su5_D2-typ_SF"/>
</dbReference>
<evidence type="ECO:0000256" key="12">
    <source>
        <dbReference type="ARBA" id="ARBA00023235"/>
    </source>
</evidence>
<evidence type="ECO:0000256" key="4">
    <source>
        <dbReference type="ARBA" id="ARBA00011080"/>
    </source>
</evidence>
<evidence type="ECO:0000256" key="2">
    <source>
        <dbReference type="ARBA" id="ARBA00001913"/>
    </source>
</evidence>
<dbReference type="InterPro" id="IPR036890">
    <property type="entry name" value="HATPase_C_sf"/>
</dbReference>
<dbReference type="InterPro" id="IPR004042">
    <property type="entry name" value="Intein_endonuc_central"/>
</dbReference>
<dbReference type="Gene3D" id="3.90.199.10">
    <property type="entry name" value="Topoisomerase II, domain 5"/>
    <property type="match status" value="1"/>
</dbReference>
<dbReference type="GO" id="GO:0030908">
    <property type="term" value="P:protein splicing"/>
    <property type="evidence" value="ECO:0007669"/>
    <property type="project" value="InterPro"/>
</dbReference>
<evidence type="ECO:0000259" key="16">
    <source>
        <dbReference type="PROSITE" id="PS52040"/>
    </source>
</evidence>
<dbReference type="Pfam" id="PF00204">
    <property type="entry name" value="DNA_gyraseB"/>
    <property type="match status" value="1"/>
</dbReference>
<dbReference type="InterPro" id="IPR013757">
    <property type="entry name" value="Topo_IIA_A_a_sf"/>
</dbReference>
<evidence type="ECO:0000256" key="10">
    <source>
        <dbReference type="ARBA" id="ARBA00023029"/>
    </source>
</evidence>
<keyword evidence="7" id="KW-0547">Nucleotide-binding</keyword>
<dbReference type="Pfam" id="PF05203">
    <property type="entry name" value="Hom_end_hint"/>
    <property type="match status" value="1"/>
</dbReference>
<evidence type="ECO:0000256" key="3">
    <source>
        <dbReference type="ARBA" id="ARBA00001946"/>
    </source>
</evidence>
<dbReference type="InterPro" id="IPR027434">
    <property type="entry name" value="Homing_endonucl"/>
</dbReference>
<dbReference type="InterPro" id="IPR018522">
    <property type="entry name" value="TopoIIA_CS"/>
</dbReference>
<dbReference type="Gene3D" id="3.40.50.670">
    <property type="match status" value="1"/>
</dbReference>
<keyword evidence="11" id="KW-0238">DNA-binding</keyword>
<dbReference type="Gene3D" id="1.10.268.10">
    <property type="entry name" value="Topoisomerase, domain 3"/>
    <property type="match status" value="1"/>
</dbReference>
<dbReference type="GO" id="GO:0046872">
    <property type="term" value="F:metal ion binding"/>
    <property type="evidence" value="ECO:0007669"/>
    <property type="project" value="UniProtKB-KW"/>
</dbReference>
<dbReference type="Gene3D" id="3.30.1360.40">
    <property type="match status" value="1"/>
</dbReference>
<dbReference type="InterPro" id="IPR002205">
    <property type="entry name" value="Topo_IIA_dom_A"/>
</dbReference>
<organism evidence="17">
    <name type="scientific">viral metagenome</name>
    <dbReference type="NCBI Taxonomy" id="1070528"/>
    <lineage>
        <taxon>unclassified sequences</taxon>
        <taxon>metagenomes</taxon>
        <taxon>organismal metagenomes</taxon>
    </lineage>
</organism>
<dbReference type="GO" id="GO:0006265">
    <property type="term" value="P:DNA topological change"/>
    <property type="evidence" value="ECO:0007669"/>
    <property type="project" value="InterPro"/>
</dbReference>
<dbReference type="PROSITE" id="PS00177">
    <property type="entry name" value="TOPOISOMERASE_II"/>
    <property type="match status" value="1"/>
</dbReference>
<dbReference type="InterPro" id="IPR031660">
    <property type="entry name" value="TOPRIM_C"/>
</dbReference>
<dbReference type="Pfam" id="PF00521">
    <property type="entry name" value="DNA_topoisoIV"/>
    <property type="match status" value="1"/>
</dbReference>
<dbReference type="InterPro" id="IPR013758">
    <property type="entry name" value="Topo_IIA_A/C_ab"/>
</dbReference>
<comment type="similarity">
    <text evidence="4">Belongs to the type II topoisomerase family.</text>
</comment>
<feature type="domain" description="Topo IIA-type catalytic" evidence="16">
    <location>
        <begin position="1141"/>
        <end position="1598"/>
    </location>
</feature>
<keyword evidence="10" id="KW-0799">Topoisomerase</keyword>
<reference evidence="17" key="1">
    <citation type="journal article" date="2020" name="Nature">
        <title>Giant virus diversity and host interactions through global metagenomics.</title>
        <authorList>
            <person name="Schulz F."/>
            <person name="Roux S."/>
            <person name="Paez-Espino D."/>
            <person name="Jungbluth S."/>
            <person name="Walsh D.A."/>
            <person name="Denef V.J."/>
            <person name="McMahon K.D."/>
            <person name="Konstantinidis K.T."/>
            <person name="Eloe-Fadrosh E.A."/>
            <person name="Kyrpides N.C."/>
            <person name="Woyke T."/>
        </authorList>
    </citation>
    <scope>NUCLEOTIDE SEQUENCE</scope>
    <source>
        <strain evidence="17">GVMAG-M-3300013004-44</strain>
    </source>
</reference>
<dbReference type="SUPFAM" id="SSF54211">
    <property type="entry name" value="Ribosomal protein S5 domain 2-like"/>
    <property type="match status" value="1"/>
</dbReference>
<keyword evidence="8" id="KW-0067">ATP-binding</keyword>
<comment type="cofactor">
    <cofactor evidence="2">
        <name>Ca(2+)</name>
        <dbReference type="ChEBI" id="CHEBI:29108"/>
    </cofactor>
</comment>
<dbReference type="GO" id="GO:0004519">
    <property type="term" value="F:endonuclease activity"/>
    <property type="evidence" value="ECO:0007669"/>
    <property type="project" value="InterPro"/>
</dbReference>
<dbReference type="FunFam" id="3.40.50.670:FF:000001">
    <property type="entry name" value="DNA topoisomerase 2"/>
    <property type="match status" value="1"/>
</dbReference>
<dbReference type="PROSITE" id="PS50819">
    <property type="entry name" value="INTEIN_ENDONUCLEASE"/>
    <property type="match status" value="1"/>
</dbReference>
<dbReference type="Gene3D" id="3.30.230.10">
    <property type="match status" value="1"/>
</dbReference>
<dbReference type="InterPro" id="IPR013506">
    <property type="entry name" value="Topo_IIA_bsu_dom2"/>
</dbReference>
<dbReference type="PANTHER" id="PTHR10169">
    <property type="entry name" value="DNA TOPOISOMERASE/GYRASE"/>
    <property type="match status" value="1"/>
</dbReference>
<dbReference type="Pfam" id="PF05204">
    <property type="entry name" value="Hom_end"/>
    <property type="match status" value="1"/>
</dbReference>
<dbReference type="GO" id="GO:0003918">
    <property type="term" value="F:DNA topoisomerase type II (double strand cut, ATP-hydrolyzing) activity"/>
    <property type="evidence" value="ECO:0007669"/>
    <property type="project" value="UniProtKB-EC"/>
</dbReference>
<dbReference type="Pfam" id="PF16898">
    <property type="entry name" value="TOPRIM_C"/>
    <property type="match status" value="1"/>
</dbReference>
<keyword evidence="6" id="KW-0479">Metal-binding</keyword>
<evidence type="ECO:0000256" key="9">
    <source>
        <dbReference type="ARBA" id="ARBA00022842"/>
    </source>
</evidence>
<sequence length="1645" mass="185956">MAARTYKKHTHHQHILELPDTYVGSTKTNEETRWLYDATSGKMVWRKVNFNPGLYKIFDEIIVNARDEYVRSTVTAGMTPVKHIDITVSSNGEGDTILSIENDGDGITIDMDAEQKVMIPEMIFGHLLTSSNYDKSEEKIVGGKNGYGGKCLSPDTKIPLWSSEQKRADEIYVGERLIGDDGTMRTVKRVVYGTGQMYQVEQAHGESYMVNDEHILTLHMPDHKVIFWNASKNGWTVLWWDHHEKRIRAKSESCSDRPCVTCPECQQTLGQNLGRHYSRMHKGKEVPKMERKRPTKLPVLKGQDVLSEGQKLPQESAESLLVRIKLEEFCKSIPDCNVFDMSIKEYMKLNATTKLRLAGVRGQSVQWSKKEVVLDPYVLGLWLGDGYSNGYGYACFGEKDPEIIDYLKEWGGNNDATLTKVAHCAYRFTSTDHFHKKGFAPLKKQLKAYNLVMNKHIPKDYLCNDRATRLAVLAGIIDTDGSVSRNGTRVSITQGLNHEQLIHDIVFLARSLGFSCQLSKKHTTWTYKGEKKEGEAFNVNISGNGLEDIPTRLPRKKCASTIDKNTSKSTGWLTVRDAGVGPYVGIQIDGNERFLINDFTVTHNCSNILSKLFTVDIKNPHSGKQYTQSWYDNMFKVEKPIIKAYKGAKGAVKITFLPDRTRFAGAFDDSGIITDMITCFHTRVMELASLVGKDVKVTWNGAVIASNTFEKFIKLFLRDGMTGFAYENCGPRWEVGAILASHLYSDEEELPEDKHISFVNGIHTKKGGKHVENVSRKVLTDFCEFAKKKKVEIKPGQLKNSVVLFLNSTIVNPSFDSQSKEFLTTPAAEFGSRPEYSGKLIDALGKLGLLEEARYILEAKTLRDVKKTDGKKRSTIRGIVKLEDALMAGTAKSKDCTLILTEGDSAATSAISGLKEVGRELWGVFPLRGKLLNVRDITIQKFNANEELTAIKKILGLEQGKQYKSITELRYGRVMIMADQDHDGSHIKGLLMNLFHAEWPGLMLTGFLCTLLTPILKASKGKSVLSFYSIPEFLQWKEAQGLTDTMGGWKLKYYKGLGTSTPAEAREWFRDLHEIKYEWDEKTDESMNLAFNKKQADDRKKWLSHYDPTLMLLPVENKVSYTSFVNSELIHFSNADNIRSLPHLMDGLKPSQRKILFSCFKRNLKEEIRVAQLAGYVSEHAAYHHGEASLNSTIVGMAQNFVGSNNINLLKPMGQFGSRLMGGKDSASPRYIHTYLEDIVKTIFRKEDAGLLKHIQDDGDTVEPEYYLPVVPLITLNGVIGIGTGYSTDIPPYKPDDIVCLLKHRLQGTMESLEGRPLDPWWFGFKGVTLRADDNTWLTKGLYTTDDEKKTITITELPVGTWTKDYKAFLDALCEADEKKSKDAKKDAKKAETESNKSKDEVEPCGLKGFDDLYNDQDVRFILYFTEEGYDAVKENPEKFEKQFKLLTSWKTTNMTCFDTEFNIVKYKTLGDILEAFMEKRLPMYEARRVMLLAVLQKQIDELDAKRRFIQAILDDRLVLQKKTDEEIVAGLQANQIPPLSNPNAPDAYDSYDYVLRMRMDRVKASAVLELDGQITEKRGEIEHLEAETASSLWLADLEEFHQAWIHYSEVRIFESVSVTSSDEVGKKKRKPAVAKAAVAKASKK</sequence>
<evidence type="ECO:0000313" key="17">
    <source>
        <dbReference type="EMBL" id="QHS91400.1"/>
    </source>
</evidence>
<dbReference type="PROSITE" id="PS50880">
    <property type="entry name" value="TOPRIM"/>
    <property type="match status" value="1"/>
</dbReference>
<evidence type="ECO:0000256" key="6">
    <source>
        <dbReference type="ARBA" id="ARBA00022723"/>
    </source>
</evidence>
<dbReference type="PRINTS" id="PR01158">
    <property type="entry name" value="TOPISMRASEII"/>
</dbReference>
<dbReference type="FunFam" id="3.30.1490.30:FF:000001">
    <property type="entry name" value="DNA topoisomerase 2"/>
    <property type="match status" value="1"/>
</dbReference>
<evidence type="ECO:0000259" key="14">
    <source>
        <dbReference type="PROSITE" id="PS50819"/>
    </source>
</evidence>
<evidence type="ECO:0000256" key="7">
    <source>
        <dbReference type="ARBA" id="ARBA00022741"/>
    </source>
</evidence>
<keyword evidence="13" id="KW-0175">Coiled coil</keyword>
<evidence type="ECO:0000256" key="13">
    <source>
        <dbReference type="SAM" id="Coils"/>
    </source>
</evidence>
<dbReference type="SUPFAM" id="SSF55608">
    <property type="entry name" value="Homing endonucleases"/>
    <property type="match status" value="1"/>
</dbReference>
<keyword evidence="9" id="KW-0460">Magnesium</keyword>
<dbReference type="InterPro" id="IPR014721">
    <property type="entry name" value="Ribsml_uS5_D2-typ_fold_subgr"/>
</dbReference>
<dbReference type="InterPro" id="IPR050634">
    <property type="entry name" value="DNA_Topoisomerase_II"/>
</dbReference>
<dbReference type="InterPro" id="IPR001241">
    <property type="entry name" value="Topo_IIA"/>
</dbReference>
<comment type="cofactor">
    <cofactor evidence="3">
        <name>Mg(2+)</name>
        <dbReference type="ChEBI" id="CHEBI:18420"/>
    </cofactor>
</comment>
<evidence type="ECO:0000256" key="11">
    <source>
        <dbReference type="ARBA" id="ARBA00023125"/>
    </source>
</evidence>
<comment type="catalytic activity">
    <reaction evidence="1">
        <text>ATP-dependent breakage, passage and rejoining of double-stranded DNA.</text>
        <dbReference type="EC" id="5.6.2.2"/>
    </reaction>
</comment>
<proteinExistence type="inferred from homology"/>
<accession>A0A6C0BH36</accession>
<keyword evidence="12" id="KW-0413">Isomerase</keyword>
<dbReference type="SUPFAM" id="SSF55874">
    <property type="entry name" value="ATPase domain of HSP90 chaperone/DNA topoisomerase II/histidine kinase"/>
    <property type="match status" value="2"/>
</dbReference>
<dbReference type="EC" id="5.6.2.2" evidence="5"/>
<dbReference type="PROSITE" id="PS52040">
    <property type="entry name" value="TOPO_IIA"/>
    <property type="match status" value="1"/>
</dbReference>
<dbReference type="GO" id="GO:0003677">
    <property type="term" value="F:DNA binding"/>
    <property type="evidence" value="ECO:0007669"/>
    <property type="project" value="UniProtKB-KW"/>
</dbReference>
<dbReference type="GO" id="GO:0000819">
    <property type="term" value="P:sister chromatid segregation"/>
    <property type="evidence" value="ECO:0007669"/>
    <property type="project" value="TreeGrafter"/>
</dbReference>
<feature type="coiled-coil region" evidence="13">
    <location>
        <begin position="1374"/>
        <end position="1401"/>
    </location>
</feature>
<dbReference type="InterPro" id="IPR007869">
    <property type="entry name" value="Homing_endonuc_PI-Sce"/>
</dbReference>
<name>A0A6C0BH36_9ZZZZ</name>
<dbReference type="Gene3D" id="3.30.565.10">
    <property type="entry name" value="Histidine kinase-like ATPase, C-terminal domain"/>
    <property type="match status" value="2"/>
</dbReference>
<evidence type="ECO:0000259" key="15">
    <source>
        <dbReference type="PROSITE" id="PS50880"/>
    </source>
</evidence>
<dbReference type="Pfam" id="PF01751">
    <property type="entry name" value="Toprim"/>
    <property type="match status" value="1"/>
</dbReference>
<dbReference type="GO" id="GO:0000712">
    <property type="term" value="P:resolution of meiotic recombination intermediates"/>
    <property type="evidence" value="ECO:0007669"/>
    <property type="project" value="TreeGrafter"/>
</dbReference>
<dbReference type="FunFam" id="3.90.199.10:FF:000002">
    <property type="entry name" value="DNA topoisomerase 2"/>
    <property type="match status" value="1"/>
</dbReference>
<dbReference type="InterPro" id="IPR036844">
    <property type="entry name" value="Hint_dom_sf"/>
</dbReference>
<dbReference type="SMART" id="SM00433">
    <property type="entry name" value="TOP2c"/>
    <property type="match status" value="1"/>
</dbReference>
<dbReference type="Gene3D" id="3.10.28.10">
    <property type="entry name" value="Homing endonucleases"/>
    <property type="match status" value="1"/>
</dbReference>
<dbReference type="PRINTS" id="PR00418">
    <property type="entry name" value="TPI2FAMILY"/>
</dbReference>